<evidence type="ECO:0000259" key="1">
    <source>
        <dbReference type="PROSITE" id="PS51819"/>
    </source>
</evidence>
<dbReference type="InterPro" id="IPR037523">
    <property type="entry name" value="VOC_core"/>
</dbReference>
<protein>
    <recommendedName>
        <fullName evidence="1">VOC domain-containing protein</fullName>
    </recommendedName>
</protein>
<gene>
    <name evidence="2" type="ORF">SAMN05216252_104413</name>
</gene>
<dbReference type="RefSeq" id="WP_179279731.1">
    <property type="nucleotide sequence ID" value="NZ_FZOF01000004.1"/>
</dbReference>
<organism evidence="2 3">
    <name type="scientific">Actinacidiphila glaucinigra</name>
    <dbReference type="NCBI Taxonomy" id="235986"/>
    <lineage>
        <taxon>Bacteria</taxon>
        <taxon>Bacillati</taxon>
        <taxon>Actinomycetota</taxon>
        <taxon>Actinomycetes</taxon>
        <taxon>Kitasatosporales</taxon>
        <taxon>Streptomycetaceae</taxon>
        <taxon>Actinacidiphila</taxon>
    </lineage>
</organism>
<dbReference type="CDD" id="cd07247">
    <property type="entry name" value="SgaA_N_like"/>
    <property type="match status" value="1"/>
</dbReference>
<evidence type="ECO:0000313" key="2">
    <source>
        <dbReference type="EMBL" id="SNS27889.1"/>
    </source>
</evidence>
<dbReference type="Pfam" id="PF18029">
    <property type="entry name" value="Glyoxalase_6"/>
    <property type="match status" value="1"/>
</dbReference>
<dbReference type="AlphaFoldDB" id="A0A239D6I9"/>
<dbReference type="SUPFAM" id="SSF54593">
    <property type="entry name" value="Glyoxalase/Bleomycin resistance protein/Dihydroxybiphenyl dioxygenase"/>
    <property type="match status" value="2"/>
</dbReference>
<dbReference type="InterPro" id="IPR041581">
    <property type="entry name" value="Glyoxalase_6"/>
</dbReference>
<dbReference type="Gene3D" id="3.10.180.10">
    <property type="entry name" value="2,3-Dihydroxybiphenyl 1,2-Dioxygenase, domain 1"/>
    <property type="match status" value="2"/>
</dbReference>
<accession>A0A239D6I9</accession>
<dbReference type="PANTHER" id="PTHR33993">
    <property type="entry name" value="GLYOXALASE-RELATED"/>
    <property type="match status" value="1"/>
</dbReference>
<dbReference type="PANTHER" id="PTHR33993:SF10">
    <property type="entry name" value="CONSERVED PROTEIN"/>
    <property type="match status" value="1"/>
</dbReference>
<feature type="domain" description="VOC" evidence="1">
    <location>
        <begin position="138"/>
        <end position="258"/>
    </location>
</feature>
<evidence type="ECO:0000313" key="3">
    <source>
        <dbReference type="Proteomes" id="UP000198280"/>
    </source>
</evidence>
<dbReference type="PROSITE" id="PS51819">
    <property type="entry name" value="VOC"/>
    <property type="match status" value="1"/>
</dbReference>
<reference evidence="2 3" key="1">
    <citation type="submission" date="2017-06" db="EMBL/GenBank/DDBJ databases">
        <authorList>
            <person name="Kim H.J."/>
            <person name="Triplett B.A."/>
        </authorList>
    </citation>
    <scope>NUCLEOTIDE SEQUENCE [LARGE SCALE GENOMIC DNA]</scope>
    <source>
        <strain evidence="2 3">CGMCC 4.1858</strain>
    </source>
</reference>
<dbReference type="EMBL" id="FZOF01000004">
    <property type="protein sequence ID" value="SNS27889.1"/>
    <property type="molecule type" value="Genomic_DNA"/>
</dbReference>
<keyword evidence="3" id="KW-1185">Reference proteome</keyword>
<dbReference type="Proteomes" id="UP000198280">
    <property type="component" value="Unassembled WGS sequence"/>
</dbReference>
<name>A0A239D6I9_9ACTN</name>
<dbReference type="InterPro" id="IPR029068">
    <property type="entry name" value="Glyas_Bleomycin-R_OHBP_Dase"/>
</dbReference>
<dbReference type="InterPro" id="IPR052164">
    <property type="entry name" value="Anthracycline_SecMetBiosynth"/>
</dbReference>
<proteinExistence type="predicted"/>
<sequence>MSTTKICCVAGAPCWVSLMARDLDVAKAFYGPLLGWEFEPGPSRWGPYERALVNGTEVAGIGAIARDWETSVSWTTYFGVESADATASDIRDRGGTVAVGPLDFDAGRLALVADSMGASFGIWEGEHGPARKLRMHGAPSWIELRTRDAFAAALFYGEVFHWDRRGPRYVVEWENDRVVLYVDGHSVAGIRGGGVEAAADPRVRPRWHVFFTVADVDEAVRRAKDLGGEVTGEPLDSAYGRVAGIRDPEGGLLSLVADHE</sequence>